<dbReference type="SUPFAM" id="SSF57756">
    <property type="entry name" value="Retrovirus zinc finger-like domains"/>
    <property type="match status" value="1"/>
</dbReference>
<protein>
    <recommendedName>
        <fullName evidence="2">Retrovirus-related Pol polyprotein from transposon TNT 1-94-like beta-barrel domain-containing protein</fullName>
    </recommendedName>
</protein>
<gene>
    <name evidence="3" type="ORF">KIW84_024504</name>
</gene>
<feature type="compositionally biased region" description="Basic residues" evidence="1">
    <location>
        <begin position="20"/>
        <end position="30"/>
    </location>
</feature>
<dbReference type="EMBL" id="JAMSHJ010000002">
    <property type="protein sequence ID" value="KAI5438801.1"/>
    <property type="molecule type" value="Genomic_DNA"/>
</dbReference>
<organism evidence="3 4">
    <name type="scientific">Pisum sativum</name>
    <name type="common">Garden pea</name>
    <name type="synonym">Lathyrus oleraceus</name>
    <dbReference type="NCBI Taxonomy" id="3888"/>
    <lineage>
        <taxon>Eukaryota</taxon>
        <taxon>Viridiplantae</taxon>
        <taxon>Streptophyta</taxon>
        <taxon>Embryophyta</taxon>
        <taxon>Tracheophyta</taxon>
        <taxon>Spermatophyta</taxon>
        <taxon>Magnoliopsida</taxon>
        <taxon>eudicotyledons</taxon>
        <taxon>Gunneridae</taxon>
        <taxon>Pentapetalae</taxon>
        <taxon>rosids</taxon>
        <taxon>fabids</taxon>
        <taxon>Fabales</taxon>
        <taxon>Fabaceae</taxon>
        <taxon>Papilionoideae</taxon>
        <taxon>50 kb inversion clade</taxon>
        <taxon>NPAAA clade</taxon>
        <taxon>Hologalegina</taxon>
        <taxon>IRL clade</taxon>
        <taxon>Fabeae</taxon>
        <taxon>Lathyrus</taxon>
    </lineage>
</organism>
<evidence type="ECO:0000313" key="4">
    <source>
        <dbReference type="Proteomes" id="UP001058974"/>
    </source>
</evidence>
<dbReference type="GO" id="GO:0003676">
    <property type="term" value="F:nucleic acid binding"/>
    <property type="evidence" value="ECO:0007669"/>
    <property type="project" value="InterPro"/>
</dbReference>
<comment type="caution">
    <text evidence="3">The sequence shown here is derived from an EMBL/GenBank/DDBJ whole genome shotgun (WGS) entry which is preliminary data.</text>
</comment>
<dbReference type="AlphaFoldDB" id="A0A9D5BCV4"/>
<keyword evidence="4" id="KW-1185">Reference proteome</keyword>
<dbReference type="Proteomes" id="UP001058974">
    <property type="component" value="Chromosome 2"/>
</dbReference>
<accession>A0A9D5BCV4</accession>
<dbReference type="Pfam" id="PF22936">
    <property type="entry name" value="Pol_BBD"/>
    <property type="match status" value="1"/>
</dbReference>
<reference evidence="3 4" key="1">
    <citation type="journal article" date="2022" name="Nat. Genet.">
        <title>Improved pea reference genome and pan-genome highlight genomic features and evolutionary characteristics.</title>
        <authorList>
            <person name="Yang T."/>
            <person name="Liu R."/>
            <person name="Luo Y."/>
            <person name="Hu S."/>
            <person name="Wang D."/>
            <person name="Wang C."/>
            <person name="Pandey M.K."/>
            <person name="Ge S."/>
            <person name="Xu Q."/>
            <person name="Li N."/>
            <person name="Li G."/>
            <person name="Huang Y."/>
            <person name="Saxena R.K."/>
            <person name="Ji Y."/>
            <person name="Li M."/>
            <person name="Yan X."/>
            <person name="He Y."/>
            <person name="Liu Y."/>
            <person name="Wang X."/>
            <person name="Xiang C."/>
            <person name="Varshney R.K."/>
            <person name="Ding H."/>
            <person name="Gao S."/>
            <person name="Zong X."/>
        </authorList>
    </citation>
    <scope>NUCLEOTIDE SEQUENCE [LARGE SCALE GENOMIC DNA]</scope>
    <source>
        <strain evidence="3 4">cv. Zhongwan 6</strain>
    </source>
</reference>
<proteinExistence type="predicted"/>
<sequence>MEKLLQLNIKEINYANYKSQRGRGRGRGRGHGGEGIGGYNNYSNNGERSWNPQATRGRGRGKSWSRCDKSKIKCFNYNKLGHYASECRFSKKVVEKANFVEEKGGEEETLLLACQNQVEEKRNKWYLDTGVRNHMCGDQSMLVEINEATTRNVSFGDDLKIPIKGKEEDEMEQPMIKEHIIPPASSTPRFDEIVSSERTPRLKSIEELYEGTI</sequence>
<feature type="domain" description="Retrovirus-related Pol polyprotein from transposon TNT 1-94-like beta-barrel" evidence="2">
    <location>
        <begin position="125"/>
        <end position="167"/>
    </location>
</feature>
<evidence type="ECO:0000259" key="2">
    <source>
        <dbReference type="Pfam" id="PF22936"/>
    </source>
</evidence>
<dbReference type="GO" id="GO:0008270">
    <property type="term" value="F:zinc ion binding"/>
    <property type="evidence" value="ECO:0007669"/>
    <property type="project" value="InterPro"/>
</dbReference>
<feature type="compositionally biased region" description="Low complexity" evidence="1">
    <location>
        <begin position="39"/>
        <end position="49"/>
    </location>
</feature>
<name>A0A9D5BCV4_PEA</name>
<dbReference type="InterPro" id="IPR036875">
    <property type="entry name" value="Znf_CCHC_sf"/>
</dbReference>
<evidence type="ECO:0000256" key="1">
    <source>
        <dbReference type="SAM" id="MobiDB-lite"/>
    </source>
</evidence>
<dbReference type="InterPro" id="IPR054722">
    <property type="entry name" value="PolX-like_BBD"/>
</dbReference>
<dbReference type="Gramene" id="Psat02G0450400-T1">
    <property type="protein sequence ID" value="KAI5438801.1"/>
    <property type="gene ID" value="KIW84_024504"/>
</dbReference>
<feature type="region of interest" description="Disordered" evidence="1">
    <location>
        <begin position="20"/>
        <end position="64"/>
    </location>
</feature>
<evidence type="ECO:0000313" key="3">
    <source>
        <dbReference type="EMBL" id="KAI5438801.1"/>
    </source>
</evidence>